<accession>A0ABV4JU00</accession>
<keyword evidence="2" id="KW-0540">Nuclease</keyword>
<evidence type="ECO:0000259" key="1">
    <source>
        <dbReference type="Pfam" id="PF13392"/>
    </source>
</evidence>
<gene>
    <name evidence="2" type="ORF">AB2Z07_11620</name>
</gene>
<evidence type="ECO:0000313" key="2">
    <source>
        <dbReference type="EMBL" id="MEZ6854167.1"/>
    </source>
</evidence>
<dbReference type="EMBL" id="JBFSOO010000008">
    <property type="protein sequence ID" value="MEZ6854167.1"/>
    <property type="molecule type" value="Genomic_DNA"/>
</dbReference>
<organism evidence="2 3">
    <name type="scientific">Halodesulfovibrio aestuarii</name>
    <dbReference type="NCBI Taxonomy" id="126333"/>
    <lineage>
        <taxon>Bacteria</taxon>
        <taxon>Pseudomonadati</taxon>
        <taxon>Thermodesulfobacteriota</taxon>
        <taxon>Desulfovibrionia</taxon>
        <taxon>Desulfovibrionales</taxon>
        <taxon>Desulfovibrionaceae</taxon>
        <taxon>Halodesulfovibrio</taxon>
    </lineage>
</organism>
<dbReference type="GO" id="GO:0004519">
    <property type="term" value="F:endonuclease activity"/>
    <property type="evidence" value="ECO:0007669"/>
    <property type="project" value="UniProtKB-KW"/>
</dbReference>
<dbReference type="RefSeq" id="WP_371150710.1">
    <property type="nucleotide sequence ID" value="NZ_JBFSOO010000008.1"/>
</dbReference>
<keyword evidence="2" id="KW-0378">Hydrolase</keyword>
<dbReference type="Gene3D" id="3.90.75.20">
    <property type="match status" value="1"/>
</dbReference>
<sequence>MRFTYTEEHLNFLRKKCPEMSIRELTDVFNAHFGTDKKYSAIRSVMQAYDIKNGRGTGYEKGKFQMFTKEQIAFIKDGYKRMTIRELAEELNTTYGLSVTHSQLNSFVKRNKIRSGRTGQFPKGHVPWSASVAGKGILKANKTSFKKGNVPANVRPMHAERINKDGFIEIKIDEPNPFTGHDTRFKCKHVWLWEQAYGAVPKGQCIRFKDGDKMNCVLGNLEMVNQQENLQLNRMGHNSLPEELKPSSMAIAKLTVKTREREKAV</sequence>
<dbReference type="InterPro" id="IPR044925">
    <property type="entry name" value="His-Me_finger_sf"/>
</dbReference>
<protein>
    <submittedName>
        <fullName evidence="2">HNH endonuclease signature motif containing protein</fullName>
        <ecNumber evidence="2">3.1.-.-</ecNumber>
    </submittedName>
</protein>
<proteinExistence type="predicted"/>
<keyword evidence="3" id="KW-1185">Reference proteome</keyword>
<evidence type="ECO:0000313" key="3">
    <source>
        <dbReference type="Proteomes" id="UP001568358"/>
    </source>
</evidence>
<name>A0ABV4JU00_9BACT</name>
<keyword evidence="2" id="KW-0255">Endonuclease</keyword>
<reference evidence="2 3" key="1">
    <citation type="submission" date="2024-07" db="EMBL/GenBank/DDBJ databases">
        <title>Active virus-host system and metabolic interactions in a Lokiarchaeon culture.</title>
        <authorList>
            <person name="Ponce Toledo R.I."/>
            <person name="Rodrigues Oliveira T."/>
            <person name="Schleper C."/>
        </authorList>
    </citation>
    <scope>NUCLEOTIDE SEQUENCE [LARGE SCALE GENOMIC DNA]</scope>
    <source>
        <strain evidence="2 3">B35</strain>
    </source>
</reference>
<dbReference type="Pfam" id="PF13392">
    <property type="entry name" value="HNH_3"/>
    <property type="match status" value="1"/>
</dbReference>
<dbReference type="SUPFAM" id="SSF54060">
    <property type="entry name" value="His-Me finger endonucleases"/>
    <property type="match status" value="1"/>
</dbReference>
<dbReference type="EC" id="3.1.-.-" evidence="2"/>
<dbReference type="Proteomes" id="UP001568358">
    <property type="component" value="Unassembled WGS sequence"/>
</dbReference>
<dbReference type="GO" id="GO:0016787">
    <property type="term" value="F:hydrolase activity"/>
    <property type="evidence" value="ECO:0007669"/>
    <property type="project" value="UniProtKB-KW"/>
</dbReference>
<comment type="caution">
    <text evidence="2">The sequence shown here is derived from an EMBL/GenBank/DDBJ whole genome shotgun (WGS) entry which is preliminary data.</text>
</comment>
<feature type="domain" description="HNH nuclease" evidence="1">
    <location>
        <begin position="188"/>
        <end position="230"/>
    </location>
</feature>
<dbReference type="InterPro" id="IPR003615">
    <property type="entry name" value="HNH_nuc"/>
</dbReference>